<accession>A0A517L936</accession>
<protein>
    <recommendedName>
        <fullName evidence="1">SRR1-like domain-containing protein</fullName>
    </recommendedName>
</protein>
<evidence type="ECO:0000313" key="3">
    <source>
        <dbReference type="Proteomes" id="UP000316270"/>
    </source>
</evidence>
<sequence length="344" mass="39436">MTTTTRSEEFDSYYRAGKPLFTHAALLNIATQISNCEPVIHFDDFHGLSKPRRRNREPSWLTPKELAAYEWSIHIDYKSYEKLTCPDPFDDDQSDEEPHYNPIDISYIRFHREISTLNDLDQIRANFKTHGDTWLASQDCEDVVQTLLSRSTPRIRKIVAFALGSMARADGELIPRWTIQHALILGIADALRKEYAHEIRCFSQEPHYTDADKNFLREKGVAVLEDPMAFLEVDAETLVISIAPNVCVKQILADLTRPAVMMWDEVTVEDPTQNVWRTEIVDGVEEIVAPYRTDPNSPRVCEMVEGYHKIPFVGNEKHFGGIATYIRKDNSQSAFNKDDSAPEM</sequence>
<keyword evidence="3" id="KW-1185">Reference proteome</keyword>
<evidence type="ECO:0000313" key="2">
    <source>
        <dbReference type="EMBL" id="QDS72142.1"/>
    </source>
</evidence>
<dbReference type="Pfam" id="PF07985">
    <property type="entry name" value="SRR1"/>
    <property type="match status" value="1"/>
</dbReference>
<dbReference type="AlphaFoldDB" id="A0A517L936"/>
<evidence type="ECO:0000259" key="1">
    <source>
        <dbReference type="Pfam" id="PF07985"/>
    </source>
</evidence>
<reference evidence="2 3" key="1">
    <citation type="submission" date="2019-07" db="EMBL/GenBank/DDBJ databases">
        <title>Finished genome of Venturia effusa.</title>
        <authorList>
            <person name="Young C.A."/>
            <person name="Cox M.P."/>
            <person name="Ganley A.R.D."/>
            <person name="David W.J."/>
        </authorList>
    </citation>
    <scope>NUCLEOTIDE SEQUENCE [LARGE SCALE GENOMIC DNA]</scope>
    <source>
        <strain evidence="3">albino</strain>
    </source>
</reference>
<gene>
    <name evidence="2" type="ORF">FKW77_004217</name>
</gene>
<dbReference type="EMBL" id="CP042191">
    <property type="protein sequence ID" value="QDS72142.1"/>
    <property type="molecule type" value="Genomic_DNA"/>
</dbReference>
<feature type="domain" description="SRR1-like" evidence="1">
    <location>
        <begin position="148"/>
        <end position="268"/>
    </location>
</feature>
<dbReference type="OrthoDB" id="5230585at2759"/>
<proteinExistence type="predicted"/>
<dbReference type="PANTHER" id="PTHR42080:SF3">
    <property type="entry name" value="SRR1-LIKE DOMAIN-CONTAINING PROTEIN"/>
    <property type="match status" value="1"/>
</dbReference>
<organism evidence="2 3">
    <name type="scientific">Venturia effusa</name>
    <dbReference type="NCBI Taxonomy" id="50376"/>
    <lineage>
        <taxon>Eukaryota</taxon>
        <taxon>Fungi</taxon>
        <taxon>Dikarya</taxon>
        <taxon>Ascomycota</taxon>
        <taxon>Pezizomycotina</taxon>
        <taxon>Dothideomycetes</taxon>
        <taxon>Pleosporomycetidae</taxon>
        <taxon>Venturiales</taxon>
        <taxon>Venturiaceae</taxon>
        <taxon>Venturia</taxon>
    </lineage>
</organism>
<dbReference type="Proteomes" id="UP000316270">
    <property type="component" value="Chromosome 7"/>
</dbReference>
<name>A0A517L936_9PEZI</name>
<dbReference type="PANTHER" id="PTHR42080">
    <property type="entry name" value="SRR1 DOMAIN-CONTAINING PROTEIN"/>
    <property type="match status" value="1"/>
</dbReference>
<dbReference type="InterPro" id="IPR012942">
    <property type="entry name" value="SRR1-like"/>
</dbReference>